<comment type="caution">
    <text evidence="4">The sequence shown here is derived from an EMBL/GenBank/DDBJ whole genome shotgun (WGS) entry which is preliminary data.</text>
</comment>
<evidence type="ECO:0000256" key="2">
    <source>
        <dbReference type="ARBA" id="ARBA00023136"/>
    </source>
</evidence>
<reference evidence="4 5" key="1">
    <citation type="journal article" date="2017" name="Front. Microbiol.">
        <title>Comparative Genomic Analysis of the Class Epsilonproteobacteria and Proposed Reclassification to Epsilonbacteraeota (phyl. nov.).</title>
        <authorList>
            <person name="Waite D.W."/>
            <person name="Vanwonterghem I."/>
            <person name="Rinke C."/>
            <person name="Parks D.H."/>
            <person name="Zhang Y."/>
            <person name="Takai K."/>
            <person name="Sievert S.M."/>
            <person name="Simon J."/>
            <person name="Campbell B.J."/>
            <person name="Hanson T.E."/>
            <person name="Woyke T."/>
            <person name="Klotz M.G."/>
            <person name="Hugenholtz P."/>
        </authorList>
    </citation>
    <scope>NUCLEOTIDE SEQUENCE [LARGE SCALE GENOMIC DNA]</scope>
    <source>
        <strain evidence="4">UBA11420</strain>
    </source>
</reference>
<protein>
    <recommendedName>
        <fullName evidence="3">Glycine zipper 2TM domain-containing protein</fullName>
    </recommendedName>
</protein>
<evidence type="ECO:0000313" key="5">
    <source>
        <dbReference type="Proteomes" id="UP000231638"/>
    </source>
</evidence>
<sequence length="188" mass="20599">MTVSLINVLLFKMCYNSEKKEKNVMKRHLYLSCLCLFASALYAESFTFQEDVRVSNSQREYHGSSTSVPYQECWDEQVEVPSSSSGNEGTVGAIIGGVAGGVLGHQVGGGTGKTAATIGGAVVGTMVGKNVAENNSGPTYKTQRRCTTRYEERNDGAPLFRNTAYYKNQPIVKYSDRPLDYIRINVTV</sequence>
<dbReference type="EMBL" id="DLUG01000203">
    <property type="protein sequence ID" value="DAB35882.1"/>
    <property type="molecule type" value="Genomic_DNA"/>
</dbReference>
<evidence type="ECO:0000256" key="1">
    <source>
        <dbReference type="ARBA" id="ARBA00004370"/>
    </source>
</evidence>
<dbReference type="PANTHER" id="PTHR35603">
    <property type="match status" value="1"/>
</dbReference>
<dbReference type="GO" id="GO:0019867">
    <property type="term" value="C:outer membrane"/>
    <property type="evidence" value="ECO:0007669"/>
    <property type="project" value="InterPro"/>
</dbReference>
<evidence type="ECO:0000313" key="4">
    <source>
        <dbReference type="EMBL" id="DAB35882.1"/>
    </source>
</evidence>
<proteinExistence type="predicted"/>
<comment type="subcellular location">
    <subcellularLocation>
        <location evidence="1">Membrane</location>
    </subcellularLocation>
</comment>
<dbReference type="InterPro" id="IPR051407">
    <property type="entry name" value="Bact_OM_lipoprot/Surf_antigen"/>
</dbReference>
<dbReference type="AlphaFoldDB" id="A0A2D3W3B5"/>
<organism evidence="4 5">
    <name type="scientific">Sulfurospirillum cavolei</name>
    <dbReference type="NCBI Taxonomy" id="366522"/>
    <lineage>
        <taxon>Bacteria</taxon>
        <taxon>Pseudomonadati</taxon>
        <taxon>Campylobacterota</taxon>
        <taxon>Epsilonproteobacteria</taxon>
        <taxon>Campylobacterales</taxon>
        <taxon>Sulfurospirillaceae</taxon>
        <taxon>Sulfurospirillum</taxon>
    </lineage>
</organism>
<keyword evidence="2" id="KW-0472">Membrane</keyword>
<dbReference type="PANTHER" id="PTHR35603:SF2">
    <property type="entry name" value="OUTER MEMBRANE LIPOPROTEIN"/>
    <property type="match status" value="1"/>
</dbReference>
<feature type="domain" description="Glycine zipper 2TM" evidence="3">
    <location>
        <begin position="92"/>
        <end position="131"/>
    </location>
</feature>
<dbReference type="STRING" id="366522.GCA_001548055_00823"/>
<dbReference type="Proteomes" id="UP000231638">
    <property type="component" value="Unassembled WGS sequence"/>
</dbReference>
<evidence type="ECO:0000259" key="3">
    <source>
        <dbReference type="Pfam" id="PF05433"/>
    </source>
</evidence>
<name>A0A2D3W3B5_9BACT</name>
<dbReference type="Pfam" id="PF05433">
    <property type="entry name" value="Rick_17kDa_Anti"/>
    <property type="match status" value="1"/>
</dbReference>
<feature type="non-terminal residue" evidence="4">
    <location>
        <position position="188"/>
    </location>
</feature>
<gene>
    <name evidence="4" type="ORF">CFH80_07850</name>
</gene>
<dbReference type="InterPro" id="IPR008816">
    <property type="entry name" value="Gly_zipper_2TM_dom"/>
</dbReference>
<accession>A0A2D3W3B5</accession>